<organism evidence="2 3">
    <name type="scientific">Hermetia illucens</name>
    <name type="common">Black soldier fly</name>
    <dbReference type="NCBI Taxonomy" id="343691"/>
    <lineage>
        <taxon>Eukaryota</taxon>
        <taxon>Metazoa</taxon>
        <taxon>Ecdysozoa</taxon>
        <taxon>Arthropoda</taxon>
        <taxon>Hexapoda</taxon>
        <taxon>Insecta</taxon>
        <taxon>Pterygota</taxon>
        <taxon>Neoptera</taxon>
        <taxon>Endopterygota</taxon>
        <taxon>Diptera</taxon>
        <taxon>Brachycera</taxon>
        <taxon>Stratiomyomorpha</taxon>
        <taxon>Stratiomyidae</taxon>
        <taxon>Hermetiinae</taxon>
        <taxon>Hermetia</taxon>
    </lineage>
</organism>
<dbReference type="InterPro" id="IPR050281">
    <property type="entry name" value="Flavin_monoamine_oxidase"/>
</dbReference>
<dbReference type="SUPFAM" id="SSF51905">
    <property type="entry name" value="FAD/NAD(P)-binding domain"/>
    <property type="match status" value="1"/>
</dbReference>
<proteinExistence type="predicted"/>
<name>A0A7R8YVU1_HERIL</name>
<dbReference type="InterPro" id="IPR036188">
    <property type="entry name" value="FAD/NAD-bd_sf"/>
</dbReference>
<dbReference type="Gene3D" id="3.50.50.60">
    <property type="entry name" value="FAD/NAD(P)-binding domain"/>
    <property type="match status" value="1"/>
</dbReference>
<dbReference type="Pfam" id="PF01593">
    <property type="entry name" value="Amino_oxidase"/>
    <property type="match status" value="1"/>
</dbReference>
<gene>
    <name evidence="2" type="ORF">HERILL_LOCUS8925</name>
</gene>
<evidence type="ECO:0000259" key="1">
    <source>
        <dbReference type="Pfam" id="PF01593"/>
    </source>
</evidence>
<dbReference type="OMA" id="HITSCPV"/>
<sequence length="511" mass="56832">MFKNSLWSFKSIIRRNRKLQPTKLIVKSQIKQFYSTTTKNDSIQATPSSLQPPNKVIIVGAGLSGLSAADHLIKNGVKEILVLEAANRYGGRIHTVKLDGAVCELGAKWINANDNPGSLFSLAQQGGLIDRRSFDSSRENFFIINRETMDEEIVQLASVLFRDMIKGAEKYLHQEVPIDERTADMYFKKLMKKTLAKMPPSEVETTKSVFNTLMRNLSCQLGSDLGYIHVKHLANIAKYLNNPVCISAGLDSVFKQLVKNIPVDRLLLGKPISKIKWADLAPNEKPWVTCLDGGKYHADHVICTIPLGALNVFSQYFFTPNLPEVKTEAIKKLGRGSPGKIYLLYKEPVTSWFIGSVMLGAHQEGIHSRDNWTSGISEVATLADSRKVLEVKIGGSHNETAERITEEIMDREITDTLRKVMKNNKIPHPKEIVRSFWSTDARTLCGLPYISVETTETCVKDLAAPLGPNETHGSPTLLFAGDATKFEGFGTVEAARSSGIREAQRVLDMMK</sequence>
<protein>
    <recommendedName>
        <fullName evidence="1">Amine oxidase domain-containing protein</fullName>
    </recommendedName>
</protein>
<dbReference type="SUPFAM" id="SSF54373">
    <property type="entry name" value="FAD-linked reductases, C-terminal domain"/>
    <property type="match status" value="1"/>
</dbReference>
<dbReference type="Proteomes" id="UP000594454">
    <property type="component" value="Chromosome 3"/>
</dbReference>
<dbReference type="InParanoid" id="A0A7R8YVU1"/>
<keyword evidence="3" id="KW-1185">Reference proteome</keyword>
<evidence type="ECO:0000313" key="3">
    <source>
        <dbReference type="Proteomes" id="UP000594454"/>
    </source>
</evidence>
<dbReference type="EMBL" id="LR899011">
    <property type="protein sequence ID" value="CAD7086131.1"/>
    <property type="molecule type" value="Genomic_DNA"/>
</dbReference>
<evidence type="ECO:0000313" key="2">
    <source>
        <dbReference type="EMBL" id="CAD7086131.1"/>
    </source>
</evidence>
<accession>A0A7R8YVU1</accession>
<dbReference type="FunCoup" id="A0A7R8YVU1">
    <property type="interactions" value="250"/>
</dbReference>
<dbReference type="OrthoDB" id="2219495at2759"/>
<dbReference type="PANTHER" id="PTHR10742:SF398">
    <property type="entry name" value="AMINE OXIDASE DOMAIN-CONTAINING PROTEIN-RELATED"/>
    <property type="match status" value="1"/>
</dbReference>
<feature type="domain" description="Amine oxidase" evidence="1">
    <location>
        <begin position="63"/>
        <end position="507"/>
    </location>
</feature>
<dbReference type="InterPro" id="IPR002937">
    <property type="entry name" value="Amino_oxidase"/>
</dbReference>
<dbReference type="AlphaFoldDB" id="A0A7R8YVU1"/>
<reference evidence="2 3" key="1">
    <citation type="submission" date="2020-11" db="EMBL/GenBank/DDBJ databases">
        <authorList>
            <person name="Wallbank WR R."/>
            <person name="Pardo Diaz C."/>
            <person name="Kozak K."/>
            <person name="Martin S."/>
            <person name="Jiggins C."/>
            <person name="Moest M."/>
            <person name="Warren A I."/>
            <person name="Generalovic N T."/>
            <person name="Byers J.R.P. K."/>
            <person name="Montejo-Kovacevich G."/>
            <person name="Yen C E."/>
        </authorList>
    </citation>
    <scope>NUCLEOTIDE SEQUENCE [LARGE SCALE GENOMIC DNA]</scope>
</reference>
<dbReference type="Gene3D" id="3.90.660.10">
    <property type="match status" value="1"/>
</dbReference>
<dbReference type="PANTHER" id="PTHR10742">
    <property type="entry name" value="FLAVIN MONOAMINE OXIDASE"/>
    <property type="match status" value="1"/>
</dbReference>
<dbReference type="GO" id="GO:0046592">
    <property type="term" value="F:polyamine oxidase activity"/>
    <property type="evidence" value="ECO:0007669"/>
    <property type="project" value="TreeGrafter"/>
</dbReference>